<evidence type="ECO:0000313" key="3">
    <source>
        <dbReference type="Proteomes" id="UP000198923"/>
    </source>
</evidence>
<proteinExistence type="predicted"/>
<keyword evidence="1" id="KW-0732">Signal</keyword>
<accession>A0A1G8JBX9</accession>
<organism evidence="2 3">
    <name type="scientific">Sinosporangium album</name>
    <dbReference type="NCBI Taxonomy" id="504805"/>
    <lineage>
        <taxon>Bacteria</taxon>
        <taxon>Bacillati</taxon>
        <taxon>Actinomycetota</taxon>
        <taxon>Actinomycetes</taxon>
        <taxon>Streptosporangiales</taxon>
        <taxon>Streptosporangiaceae</taxon>
        <taxon>Sinosporangium</taxon>
    </lineage>
</organism>
<feature type="signal peptide" evidence="1">
    <location>
        <begin position="1"/>
        <end position="33"/>
    </location>
</feature>
<gene>
    <name evidence="2" type="ORF">SAMN05421505_14231</name>
</gene>
<name>A0A1G8JBX9_9ACTN</name>
<reference evidence="2 3" key="1">
    <citation type="submission" date="2016-10" db="EMBL/GenBank/DDBJ databases">
        <authorList>
            <person name="de Groot N.N."/>
        </authorList>
    </citation>
    <scope>NUCLEOTIDE SEQUENCE [LARGE SCALE GENOMIC DNA]</scope>
    <source>
        <strain evidence="2 3">CPCC 201354</strain>
    </source>
</reference>
<evidence type="ECO:0000256" key="1">
    <source>
        <dbReference type="SAM" id="SignalP"/>
    </source>
</evidence>
<feature type="chain" id="PRO_5038661296" evidence="1">
    <location>
        <begin position="34"/>
        <end position="306"/>
    </location>
</feature>
<dbReference type="AlphaFoldDB" id="A0A1G8JBX9"/>
<protein>
    <submittedName>
        <fullName evidence="2">Uncharacterized protein</fullName>
    </submittedName>
</protein>
<dbReference type="EMBL" id="FNCN01000042">
    <property type="protein sequence ID" value="SDI28591.1"/>
    <property type="molecule type" value="Genomic_DNA"/>
</dbReference>
<dbReference type="STRING" id="504805.SAMN05421505_14231"/>
<sequence length="306" mass="33266">MSALKLKNKDEWSMRRRAALAVAVLVASVPVAAAPAAAQAGTPDPASALKRRLEPERGVRISETSRTYFGAASKSSGNGTRISGKVQLSPAGPVATDFTWWTLSGPKAERPPSERSAPYRVIRVGKGFYDSADRYPGPVPDGKKWVRFPGKHKGSSGRDMARDASLQPIDVYDPSAVKAMVKRSTSKPVSGGYVYRGSVSYKELSKVFKGPFINWASGRPITAKTTGKISWRLWTDRKGLLKRLVTSDAVGAGKEPLLKQTDTRYTAWGFRLVVSAPPADEVIDEADLLEYIREQNEPIPTDAGNF</sequence>
<keyword evidence="3" id="KW-1185">Reference proteome</keyword>
<dbReference type="RefSeq" id="WP_245691478.1">
    <property type="nucleotide sequence ID" value="NZ_FNCN01000042.1"/>
</dbReference>
<evidence type="ECO:0000313" key="2">
    <source>
        <dbReference type="EMBL" id="SDI28591.1"/>
    </source>
</evidence>
<dbReference type="Proteomes" id="UP000198923">
    <property type="component" value="Unassembled WGS sequence"/>
</dbReference>